<evidence type="ECO:0000256" key="14">
    <source>
        <dbReference type="SAM" id="Phobius"/>
    </source>
</evidence>
<dbReference type="GO" id="GO:0004775">
    <property type="term" value="F:succinate-CoA ligase (ADP-forming) activity"/>
    <property type="evidence" value="ECO:0007669"/>
    <property type="project" value="TreeGrafter"/>
</dbReference>
<dbReference type="Pfam" id="PF16076">
    <property type="entry name" value="Acyltransf_C"/>
    <property type="match status" value="1"/>
</dbReference>
<dbReference type="NCBIfam" id="TIGR01016">
    <property type="entry name" value="sucCoAbeta"/>
    <property type="match status" value="1"/>
</dbReference>
<feature type="domain" description="ATP-grasp" evidence="15">
    <location>
        <begin position="449"/>
        <end position="676"/>
    </location>
</feature>
<dbReference type="HAMAP" id="MF_00558">
    <property type="entry name" value="Succ_CoA_beta"/>
    <property type="match status" value="1"/>
</dbReference>
<evidence type="ECO:0000256" key="5">
    <source>
        <dbReference type="ARBA" id="ARBA00022723"/>
    </source>
</evidence>
<evidence type="ECO:0000256" key="3">
    <source>
        <dbReference type="ARBA" id="ARBA00022532"/>
    </source>
</evidence>
<keyword evidence="14" id="KW-0472">Membrane</keyword>
<feature type="transmembrane region" description="Helical" evidence="14">
    <location>
        <begin position="32"/>
        <end position="56"/>
    </location>
</feature>
<dbReference type="GO" id="GO:0006104">
    <property type="term" value="P:succinyl-CoA metabolic process"/>
    <property type="evidence" value="ECO:0007669"/>
    <property type="project" value="TreeGrafter"/>
</dbReference>
<keyword evidence="7 12" id="KW-0067">ATP-binding</keyword>
<organism evidence="16 17">
    <name type="scientific">Synchytrium endobioticum</name>
    <dbReference type="NCBI Taxonomy" id="286115"/>
    <lineage>
        <taxon>Eukaryota</taxon>
        <taxon>Fungi</taxon>
        <taxon>Fungi incertae sedis</taxon>
        <taxon>Chytridiomycota</taxon>
        <taxon>Chytridiomycota incertae sedis</taxon>
        <taxon>Chytridiomycetes</taxon>
        <taxon>Synchytriales</taxon>
        <taxon>Synchytriaceae</taxon>
        <taxon>Synchytrium</taxon>
    </lineage>
</organism>
<evidence type="ECO:0000256" key="1">
    <source>
        <dbReference type="ARBA" id="ARBA00001946"/>
    </source>
</evidence>
<dbReference type="PROSITE" id="PS50975">
    <property type="entry name" value="ATP_GRASP"/>
    <property type="match status" value="1"/>
</dbReference>
<dbReference type="InterPro" id="IPR034723">
    <property type="entry name" value="Succ_CoA_betaA_euk"/>
</dbReference>
<dbReference type="SUPFAM" id="SSF69593">
    <property type="entry name" value="Glycerol-3-phosphate (1)-acyltransferase"/>
    <property type="match status" value="1"/>
</dbReference>
<keyword evidence="5" id="KW-0479">Metal-binding</keyword>
<dbReference type="InterPro" id="IPR002123">
    <property type="entry name" value="Plipid/glycerol_acylTrfase"/>
</dbReference>
<comment type="subunit">
    <text evidence="11">Heterodimer of an alpha and a beta subunit. The beta subunit determines specificity for GTP.</text>
</comment>
<keyword evidence="14" id="KW-1133">Transmembrane helix</keyword>
<accession>A0A507CS88</accession>
<proteinExistence type="inferred from homology"/>
<dbReference type="SMART" id="SM00563">
    <property type="entry name" value="PlsC"/>
    <property type="match status" value="1"/>
</dbReference>
<dbReference type="UniPathway" id="UPA00223">
    <property type="reaction ID" value="UER00999"/>
</dbReference>
<dbReference type="Gene3D" id="3.30.1490.20">
    <property type="entry name" value="ATP-grasp fold, A domain"/>
    <property type="match status" value="1"/>
</dbReference>
<evidence type="ECO:0000256" key="4">
    <source>
        <dbReference type="ARBA" id="ARBA00022598"/>
    </source>
</evidence>
<dbReference type="SUPFAM" id="SSF52210">
    <property type="entry name" value="Succinyl-CoA synthetase domains"/>
    <property type="match status" value="1"/>
</dbReference>
<keyword evidence="3" id="KW-0816">Tricarboxylic acid cycle</keyword>
<evidence type="ECO:0000256" key="9">
    <source>
        <dbReference type="ARBA" id="ARBA00022946"/>
    </source>
</evidence>
<evidence type="ECO:0000256" key="10">
    <source>
        <dbReference type="ARBA" id="ARBA00023128"/>
    </source>
</evidence>
<dbReference type="GO" id="GO:0005524">
    <property type="term" value="F:ATP binding"/>
    <property type="evidence" value="ECO:0007669"/>
    <property type="project" value="UniProtKB-UniRule"/>
</dbReference>
<dbReference type="GO" id="GO:0005739">
    <property type="term" value="C:mitochondrion"/>
    <property type="evidence" value="ECO:0007669"/>
    <property type="project" value="InterPro"/>
</dbReference>
<keyword evidence="9" id="KW-0809">Transit peptide</keyword>
<dbReference type="PROSITE" id="PS01217">
    <property type="entry name" value="SUCCINYL_COA_LIG_3"/>
    <property type="match status" value="1"/>
</dbReference>
<evidence type="ECO:0000256" key="6">
    <source>
        <dbReference type="ARBA" id="ARBA00022741"/>
    </source>
</evidence>
<dbReference type="InterPro" id="IPR011761">
    <property type="entry name" value="ATP-grasp"/>
</dbReference>
<dbReference type="Pfam" id="PF00549">
    <property type="entry name" value="Ligase_CoA"/>
    <property type="match status" value="1"/>
</dbReference>
<gene>
    <name evidence="16" type="ORF">SeLEV6574_g05859</name>
</gene>
<evidence type="ECO:0000313" key="16">
    <source>
        <dbReference type="EMBL" id="TPX41920.1"/>
    </source>
</evidence>
<dbReference type="CDD" id="cd07990">
    <property type="entry name" value="LPLAT_LCLAT1-like"/>
    <property type="match status" value="1"/>
</dbReference>
<dbReference type="OrthoDB" id="1552at2759"/>
<dbReference type="InterPro" id="IPR013650">
    <property type="entry name" value="ATP-grasp_succ-CoA_synth-type"/>
</dbReference>
<keyword evidence="10" id="KW-0496">Mitochondrion</keyword>
<dbReference type="EC" id="6.2.1.-" evidence="13"/>
<dbReference type="SUPFAM" id="SSF56059">
    <property type="entry name" value="Glutathione synthetase ATP-binding domain-like"/>
    <property type="match status" value="1"/>
</dbReference>
<dbReference type="InterPro" id="IPR005809">
    <property type="entry name" value="Succ_CoA_ligase-like_bsu"/>
</dbReference>
<evidence type="ECO:0000256" key="13">
    <source>
        <dbReference type="RuleBase" id="RU361258"/>
    </source>
</evidence>
<dbReference type="PANTHER" id="PTHR11815">
    <property type="entry name" value="SUCCINYL-COA SYNTHETASE BETA CHAIN"/>
    <property type="match status" value="1"/>
</dbReference>
<evidence type="ECO:0000313" key="17">
    <source>
        <dbReference type="Proteomes" id="UP000320475"/>
    </source>
</evidence>
<evidence type="ECO:0000256" key="11">
    <source>
        <dbReference type="ARBA" id="ARBA00063570"/>
    </source>
</evidence>
<sequence length="851" mass="93969">MNGKVARGGVTTERFSQQVKDVSSSLASKLRMLMRLVIVCSILLPTSLSIGILQLIAYPLPRQLTRKLNVFFESAFISTIALIISLLDPTNLVLQGDIIQPELSPPSPSSLKHYYYSGARETNLKKEDVSEATGLFARYKSTGGTFKQLIISNHQTYTDWIYIWCLAALFGAPGDIKIVLKESLKHVPIFGWGMIFFEFLFLKRKMAEDKDGFHRVIARAMKDSVPLHLLLFPEGTVLTNDTRNKSHAFAQKENIKQVYQHVLLPRHLGLYTTIHLMREGLSEIWDLTVAYPNSIDKYAFDEFSAIKTFLTGEAPRSIFIHIRRIPIDTVPGLESEDVEHYHGKFATWLREQWRKKDELMANFYRTGTFESDRPRKDMPIGLMFDFATHSTLNASKLHKRRVTSVISMFARVFASASRAGSAATSIAIRPNVRMAQPRRNLSIHEYLSMGLLQQYGVKVPRGFVAKSTDEAEAVAKKLGTEDMVIKAQVLAGGRGKGVFDNGLKGGVRVVYSPTEVKMFADKMLGHKLFTKQTGAQGRVCNAVYIVERLYVRREFYFAILMDRGSGGPVLVASSQGGVDIEQVAAENPDAIVRLPVDIFKGLAREDAVQVAEKLGFHGKAVDQAADTFLKLYKIFIEKDATMIEINPLAEVSTGDVVCMDAKFGFDDNADFRQSDIFNLRDHSQEDPREVAAAKYGLNYIGLDGSIGCLVNGAGLAMATLDLLSLNGGKPANFLDVGGGATADVITEAFKIIESDPQVSAILVNIFGGIMRCDVIAQGLITAVNQLHMRLPLVVRLQGTNVDAAKKLIADSGLRMFAIDDLDEAAKTAVKLGSIVNLARSAGVGIEFELPL</sequence>
<dbReference type="NCBIfam" id="NF001913">
    <property type="entry name" value="PRK00696.1"/>
    <property type="match status" value="1"/>
</dbReference>
<dbReference type="GO" id="GO:0046872">
    <property type="term" value="F:metal ion binding"/>
    <property type="evidence" value="ECO:0007669"/>
    <property type="project" value="UniProtKB-KW"/>
</dbReference>
<dbReference type="FunFam" id="3.30.470.20:FF:000002">
    <property type="entry name" value="Succinate--CoA ligase [ADP-forming] subunit beta"/>
    <property type="match status" value="1"/>
</dbReference>
<evidence type="ECO:0000256" key="2">
    <source>
        <dbReference type="ARBA" id="ARBA00005064"/>
    </source>
</evidence>
<dbReference type="GO" id="GO:0016746">
    <property type="term" value="F:acyltransferase activity"/>
    <property type="evidence" value="ECO:0007669"/>
    <property type="project" value="InterPro"/>
</dbReference>
<dbReference type="PANTHER" id="PTHR11815:SF1">
    <property type="entry name" value="SUCCINATE--COA LIGASE [ADP-FORMING] SUBUNIT BETA, MITOCHONDRIAL"/>
    <property type="match status" value="1"/>
</dbReference>
<name>A0A507CS88_9FUNG</name>
<evidence type="ECO:0000256" key="7">
    <source>
        <dbReference type="ARBA" id="ARBA00022840"/>
    </source>
</evidence>
<dbReference type="Proteomes" id="UP000320475">
    <property type="component" value="Unassembled WGS sequence"/>
</dbReference>
<keyword evidence="14" id="KW-0812">Transmembrane</keyword>
<dbReference type="Pfam" id="PF08442">
    <property type="entry name" value="ATP-grasp_2"/>
    <property type="match status" value="1"/>
</dbReference>
<evidence type="ECO:0000256" key="12">
    <source>
        <dbReference type="PROSITE-ProRule" id="PRU00409"/>
    </source>
</evidence>
<dbReference type="InterPro" id="IPR005811">
    <property type="entry name" value="SUCC_ACL_C"/>
</dbReference>
<comment type="similarity">
    <text evidence="13">Belongs to the succinate/malate CoA ligase beta subunit family.</text>
</comment>
<dbReference type="FunFam" id="3.40.50.261:FF:000001">
    <property type="entry name" value="Succinate--CoA ligase [ADP-forming] subunit beta"/>
    <property type="match status" value="1"/>
</dbReference>
<comment type="cofactor">
    <cofactor evidence="1">
        <name>Mg(2+)</name>
        <dbReference type="ChEBI" id="CHEBI:18420"/>
    </cofactor>
</comment>
<dbReference type="GO" id="GO:0042709">
    <property type="term" value="C:succinate-CoA ligase complex"/>
    <property type="evidence" value="ECO:0007669"/>
    <property type="project" value="TreeGrafter"/>
</dbReference>
<evidence type="ECO:0000256" key="8">
    <source>
        <dbReference type="ARBA" id="ARBA00022842"/>
    </source>
</evidence>
<evidence type="ECO:0000259" key="15">
    <source>
        <dbReference type="PROSITE" id="PS50975"/>
    </source>
</evidence>
<reference evidence="16 17" key="1">
    <citation type="journal article" date="2019" name="Sci. Rep.">
        <title>Comparative genomics of chytrid fungi reveal insights into the obligate biotrophic and pathogenic lifestyle of Synchytrium endobioticum.</title>
        <authorList>
            <person name="van de Vossenberg B.T.L.H."/>
            <person name="Warris S."/>
            <person name="Nguyen H.D.T."/>
            <person name="van Gent-Pelzer M.P.E."/>
            <person name="Joly D.L."/>
            <person name="van de Geest H.C."/>
            <person name="Bonants P.J.M."/>
            <person name="Smith D.S."/>
            <person name="Levesque C.A."/>
            <person name="van der Lee T.A.J."/>
        </authorList>
    </citation>
    <scope>NUCLEOTIDE SEQUENCE [LARGE SCALE GENOMIC DNA]</scope>
    <source>
        <strain evidence="16 17">LEV6574</strain>
    </source>
</reference>
<protein>
    <recommendedName>
        <fullName evidence="13">Succinate-CoA ligase subunit beta</fullName>
        <ecNumber evidence="13">6.2.1.-</ecNumber>
    </recommendedName>
</protein>
<keyword evidence="6 12" id="KW-0547">Nucleotide-binding</keyword>
<dbReference type="Pfam" id="PF01553">
    <property type="entry name" value="Acyltransferase"/>
    <property type="match status" value="1"/>
</dbReference>
<dbReference type="VEuPathDB" id="FungiDB:SeMB42_g06397"/>
<dbReference type="Gene3D" id="3.30.470.20">
    <property type="entry name" value="ATP-grasp fold, B domain"/>
    <property type="match status" value="1"/>
</dbReference>
<dbReference type="GO" id="GO:0006099">
    <property type="term" value="P:tricarboxylic acid cycle"/>
    <property type="evidence" value="ECO:0007669"/>
    <property type="project" value="UniProtKB-UniPathway"/>
</dbReference>
<dbReference type="InterPro" id="IPR032098">
    <property type="entry name" value="Acyltransf_C"/>
</dbReference>
<dbReference type="HAMAP" id="MF_03220">
    <property type="entry name" value="Succ_CoA_betaA_euk"/>
    <property type="match status" value="1"/>
</dbReference>
<dbReference type="EMBL" id="QEAM01000296">
    <property type="protein sequence ID" value="TPX41920.1"/>
    <property type="molecule type" value="Genomic_DNA"/>
</dbReference>
<dbReference type="InterPro" id="IPR017866">
    <property type="entry name" value="Succ-CoA_synthase_bsu_CS"/>
</dbReference>
<dbReference type="FunFam" id="3.30.1490.20:FF:000004">
    <property type="entry name" value="Succinate--CoA ligase [ADP-forming] subunit beta, mitochondrial"/>
    <property type="match status" value="1"/>
</dbReference>
<comment type="caution">
    <text evidence="16">The sequence shown here is derived from an EMBL/GenBank/DDBJ whole genome shotgun (WGS) entry which is preliminary data.</text>
</comment>
<dbReference type="Gene3D" id="3.40.50.261">
    <property type="entry name" value="Succinyl-CoA synthetase domains"/>
    <property type="match status" value="1"/>
</dbReference>
<dbReference type="InterPro" id="IPR013815">
    <property type="entry name" value="ATP_grasp_subdomain_1"/>
</dbReference>
<dbReference type="AlphaFoldDB" id="A0A507CS88"/>
<comment type="pathway">
    <text evidence="2">Carbohydrate metabolism; tricarboxylic acid cycle; succinate from succinyl-CoA (ligase route): step 1/1.</text>
</comment>
<dbReference type="InterPro" id="IPR016102">
    <property type="entry name" value="Succinyl-CoA_synth-like"/>
</dbReference>
<keyword evidence="8" id="KW-0460">Magnesium</keyword>
<keyword evidence="4 13" id="KW-0436">Ligase</keyword>